<keyword evidence="4" id="KW-1185">Reference proteome</keyword>
<reference evidence="1 3" key="1">
    <citation type="submission" date="2020-12" db="EMBL/GenBank/DDBJ databases">
        <title>strain FJAT-54423T represents a novel species of the genus Brevibacillus.</title>
        <authorList>
            <person name="Tang R."/>
        </authorList>
    </citation>
    <scope>NUCLEOTIDE SEQUENCE [LARGE SCALE GENOMIC DNA]</scope>
    <source>
        <strain evidence="1 3">FJAT-54423</strain>
    </source>
</reference>
<organism evidence="1 3">
    <name type="scientific">Brevibacillus composti</name>
    <dbReference type="NCBI Taxonomy" id="2796470"/>
    <lineage>
        <taxon>Bacteria</taxon>
        <taxon>Bacillati</taxon>
        <taxon>Bacillota</taxon>
        <taxon>Bacilli</taxon>
        <taxon>Bacillales</taxon>
        <taxon>Paenibacillaceae</taxon>
        <taxon>Brevibacillus</taxon>
    </lineage>
</organism>
<dbReference type="EMBL" id="CP066308">
    <property type="protein sequence ID" value="QQE73307.1"/>
    <property type="molecule type" value="Genomic_DNA"/>
</dbReference>
<dbReference type="KEGG" id="bcop:JD108_15545"/>
<evidence type="ECO:0000313" key="3">
    <source>
        <dbReference type="Proteomes" id="UP000595847"/>
    </source>
</evidence>
<dbReference type="Gene3D" id="3.90.1200.10">
    <property type="match status" value="1"/>
</dbReference>
<evidence type="ECO:0000313" key="4">
    <source>
        <dbReference type="Proteomes" id="UP000677234"/>
    </source>
</evidence>
<accession>A0A7T5JMN8</accession>
<name>A0A7T5JMN8_9BACL</name>
<evidence type="ECO:0000313" key="2">
    <source>
        <dbReference type="EMBL" id="QUO40388.1"/>
    </source>
</evidence>
<dbReference type="PANTHER" id="PTHR39179:SF3">
    <property type="entry name" value="COTS-RELATED PROTEIN"/>
    <property type="match status" value="1"/>
</dbReference>
<proteinExistence type="predicted"/>
<protein>
    <recommendedName>
        <fullName evidence="5">Spore coat protein YsxE</fullName>
    </recommendedName>
</protein>
<dbReference type="RefSeq" id="WP_198826933.1">
    <property type="nucleotide sequence ID" value="NZ_CP066308.1"/>
</dbReference>
<dbReference type="Proteomes" id="UP000677234">
    <property type="component" value="Chromosome"/>
</dbReference>
<gene>
    <name evidence="1" type="ORF">JD108_15545</name>
    <name evidence="2" type="ORF">KDJ56_15490</name>
</gene>
<dbReference type="EMBL" id="CP073708">
    <property type="protein sequence ID" value="QUO40388.1"/>
    <property type="molecule type" value="Genomic_DNA"/>
</dbReference>
<reference evidence="2" key="2">
    <citation type="submission" date="2021-04" db="EMBL/GenBank/DDBJ databases">
        <title>Brevibacillus composti FJAT-54423, complete genome.</title>
        <authorList>
            <person name="Tang R."/>
        </authorList>
    </citation>
    <scope>NUCLEOTIDE SEQUENCE</scope>
    <source>
        <strain evidence="2">FJAT-54424</strain>
    </source>
</reference>
<sequence length="331" mass="39554">MKRFDDIFPLFQEYDMFAQKIEMVKSPNVYRAVTPYGDFACKRTRTDPQRLHAVSGVLRQLERRGWEGAVPFFYTKYDEPYVKYGKDTYYLTEWHPGTTRRQYQPLAWAQPAVERLAELHHLTQNYRFDDPRQVEPLIDTMLKRWDGFLLQMDKAAEIAGERLYPSPFDIVFLANQAFVRETAQTAIRQLQEWRERHRTYAHFRLSLIHGSPQPAHVLTDRHGKARLLNFDRAVFDTPTRDLALFYRTYFYLAGDEAGASQLFRRYMEIFPLRSEETNLLVAFLTYPERIMRDIAIYYGGKNEWSELYAVKRLEKDMDRLLRLNRWVQQAF</sequence>
<evidence type="ECO:0000313" key="1">
    <source>
        <dbReference type="EMBL" id="QQE73307.1"/>
    </source>
</evidence>
<dbReference type="Proteomes" id="UP000595847">
    <property type="component" value="Chromosome"/>
</dbReference>
<dbReference type="AlphaFoldDB" id="A0A7T5JMN8"/>
<dbReference type="Gene3D" id="3.30.200.20">
    <property type="entry name" value="Phosphorylase Kinase, domain 1"/>
    <property type="match status" value="1"/>
</dbReference>
<evidence type="ECO:0008006" key="5">
    <source>
        <dbReference type="Google" id="ProtNLM"/>
    </source>
</evidence>
<dbReference type="GO" id="GO:0042601">
    <property type="term" value="C:endospore-forming forespore"/>
    <property type="evidence" value="ECO:0007669"/>
    <property type="project" value="TreeGrafter"/>
</dbReference>
<dbReference type="SUPFAM" id="SSF56112">
    <property type="entry name" value="Protein kinase-like (PK-like)"/>
    <property type="match status" value="1"/>
</dbReference>
<dbReference type="InterPro" id="IPR047175">
    <property type="entry name" value="CotS-like"/>
</dbReference>
<dbReference type="InterPro" id="IPR011009">
    <property type="entry name" value="Kinase-like_dom_sf"/>
</dbReference>
<dbReference type="PANTHER" id="PTHR39179">
    <property type="entry name" value="SPORE COAT PROTEIN I"/>
    <property type="match status" value="1"/>
</dbReference>